<accession>A0A1A7X1G1</accession>
<evidence type="ECO:0000259" key="1">
    <source>
        <dbReference type="PROSITE" id="PS50835"/>
    </source>
</evidence>
<dbReference type="InterPro" id="IPR013106">
    <property type="entry name" value="Ig_V-set"/>
</dbReference>
<feature type="non-terminal residue" evidence="2">
    <location>
        <position position="136"/>
    </location>
</feature>
<feature type="non-terminal residue" evidence="2">
    <location>
        <position position="1"/>
    </location>
</feature>
<sequence>PLQKHSELIVALQSASHCLMATMFGPKQQALIFIQLVNVWSVYAADHETDHRDVQKSRGDSVMFTCNISTMNPTVIHWTKARFIFSYSVSTNRSFSNFSSSRVTLDTNTPTSLSISNIHHDDAGLYTCTVTGNGQQ</sequence>
<name>A0A1A7X1G1_9TELE</name>
<feature type="domain" description="Ig-like" evidence="1">
    <location>
        <begin position="26"/>
        <end position="136"/>
    </location>
</feature>
<gene>
    <name evidence="2" type="primary">Nfu_g_1_005957</name>
</gene>
<dbReference type="SMART" id="SM00408">
    <property type="entry name" value="IGc2"/>
    <property type="match status" value="1"/>
</dbReference>
<evidence type="ECO:0000313" key="2">
    <source>
        <dbReference type="EMBL" id="SBP11813.1"/>
    </source>
</evidence>
<dbReference type="SMART" id="SM00409">
    <property type="entry name" value="IG"/>
    <property type="match status" value="1"/>
</dbReference>
<dbReference type="InterPro" id="IPR003598">
    <property type="entry name" value="Ig_sub2"/>
</dbReference>
<dbReference type="InterPro" id="IPR007110">
    <property type="entry name" value="Ig-like_dom"/>
</dbReference>
<protein>
    <recommendedName>
        <fullName evidence="1">Ig-like domain-containing protein</fullName>
    </recommendedName>
</protein>
<dbReference type="AlphaFoldDB" id="A0A1A7X1G1"/>
<dbReference type="EMBL" id="HADW01010413">
    <property type="protein sequence ID" value="SBP11813.1"/>
    <property type="molecule type" value="Transcribed_RNA"/>
</dbReference>
<organism evidence="2">
    <name type="scientific">Iconisemion striatum</name>
    <dbReference type="NCBI Taxonomy" id="60296"/>
    <lineage>
        <taxon>Eukaryota</taxon>
        <taxon>Metazoa</taxon>
        <taxon>Chordata</taxon>
        <taxon>Craniata</taxon>
        <taxon>Vertebrata</taxon>
        <taxon>Euteleostomi</taxon>
        <taxon>Actinopterygii</taxon>
        <taxon>Neopterygii</taxon>
        <taxon>Teleostei</taxon>
        <taxon>Neoteleostei</taxon>
        <taxon>Acanthomorphata</taxon>
        <taxon>Ovalentaria</taxon>
        <taxon>Atherinomorphae</taxon>
        <taxon>Cyprinodontiformes</taxon>
        <taxon>Nothobranchiidae</taxon>
        <taxon>Iconisemion</taxon>
    </lineage>
</organism>
<proteinExistence type="predicted"/>
<reference evidence="2" key="1">
    <citation type="submission" date="2016-05" db="EMBL/GenBank/DDBJ databases">
        <authorList>
            <person name="Lavstsen T."/>
            <person name="Jespersen J.S."/>
        </authorList>
    </citation>
    <scope>NUCLEOTIDE SEQUENCE</scope>
    <source>
        <tissue evidence="2">Brain</tissue>
    </source>
</reference>
<dbReference type="InterPro" id="IPR013783">
    <property type="entry name" value="Ig-like_fold"/>
</dbReference>
<dbReference type="SUPFAM" id="SSF48726">
    <property type="entry name" value="Immunoglobulin"/>
    <property type="match status" value="1"/>
</dbReference>
<dbReference type="Gene3D" id="2.60.40.10">
    <property type="entry name" value="Immunoglobulins"/>
    <property type="match status" value="1"/>
</dbReference>
<reference evidence="2" key="2">
    <citation type="submission" date="2016-06" db="EMBL/GenBank/DDBJ databases">
        <title>The genome of a short-lived fish provides insights into sex chromosome evolution and the genetic control of aging.</title>
        <authorList>
            <person name="Reichwald K."/>
            <person name="Felder M."/>
            <person name="Petzold A."/>
            <person name="Koch P."/>
            <person name="Groth M."/>
            <person name="Platzer M."/>
        </authorList>
    </citation>
    <scope>NUCLEOTIDE SEQUENCE</scope>
    <source>
        <tissue evidence="2">Brain</tissue>
    </source>
</reference>
<dbReference type="PROSITE" id="PS50835">
    <property type="entry name" value="IG_LIKE"/>
    <property type="match status" value="1"/>
</dbReference>
<dbReference type="InterPro" id="IPR036179">
    <property type="entry name" value="Ig-like_dom_sf"/>
</dbReference>
<dbReference type="Pfam" id="PF07686">
    <property type="entry name" value="V-set"/>
    <property type="match status" value="1"/>
</dbReference>
<dbReference type="InterPro" id="IPR003599">
    <property type="entry name" value="Ig_sub"/>
</dbReference>